<dbReference type="AlphaFoldDB" id="R4MRL6"/>
<dbReference type="Gene3D" id="3.90.70.10">
    <property type="entry name" value="Cysteine proteinases"/>
    <property type="match status" value="1"/>
</dbReference>
<dbReference type="PANTHER" id="PTHR12411">
    <property type="entry name" value="CYSTEINE PROTEASE FAMILY C1-RELATED"/>
    <property type="match status" value="1"/>
</dbReference>
<keyword evidence="5" id="KW-0865">Zymogen</keyword>
<organism evidence="10">
    <name type="scientific">Sinonovacula constricta</name>
    <name type="common">Razor clam</name>
    <dbReference type="NCBI Taxonomy" id="98310"/>
    <lineage>
        <taxon>Eukaryota</taxon>
        <taxon>Metazoa</taxon>
        <taxon>Spiralia</taxon>
        <taxon>Lophotrochozoa</taxon>
        <taxon>Mollusca</taxon>
        <taxon>Bivalvia</taxon>
        <taxon>Autobranchia</taxon>
        <taxon>Heteroconchia</taxon>
        <taxon>Euheterodonta</taxon>
        <taxon>Imparidentia</taxon>
        <taxon>Neoheterodontei</taxon>
        <taxon>Cardiida</taxon>
        <taxon>Tellinoidea</taxon>
        <taxon>Solecurtidae</taxon>
        <taxon>Sinonovacula</taxon>
    </lineage>
</organism>
<evidence type="ECO:0000259" key="8">
    <source>
        <dbReference type="SMART" id="SM00645"/>
    </source>
</evidence>
<dbReference type="GO" id="GO:0006508">
    <property type="term" value="P:proteolysis"/>
    <property type="evidence" value="ECO:0007669"/>
    <property type="project" value="UniProtKB-KW"/>
</dbReference>
<dbReference type="InterPro" id="IPR025661">
    <property type="entry name" value="Pept_asp_AS"/>
</dbReference>
<dbReference type="FunFam" id="3.90.70.10:FF:000006">
    <property type="entry name" value="Cathepsin S"/>
    <property type="match status" value="1"/>
</dbReference>
<dbReference type="PROSITE" id="PS00639">
    <property type="entry name" value="THIOL_PROTEASE_HIS"/>
    <property type="match status" value="1"/>
</dbReference>
<dbReference type="InterPro" id="IPR000169">
    <property type="entry name" value="Pept_cys_AS"/>
</dbReference>
<sequence>MLRLTLCLVALVAYVSAVPAMEMTMARHLQTDIDQGKPIEHVFATFKKTHNKVYESEHEEKYRQKIFEVNVDYIKAHNQKFAQGQKSYFLGVNQFADLTHKEFLRLYTGHLKRNVETKASTYMSPFNVNLPETVDWRKHNYVTPVKNQKQCGSCWSFSTTGALEGQHAKKTGKLISLSEQQLVDCSGSFGNQGCNGGLMDQAFEYIKSVGGIESEDQYPYVAEVEDKCYFNRSLEVAEVTGYVDVKSGDESALQEALATIGPVSIAIDASHQSFQLYSGGVYDEPECSSEQLDHGVLAVGYGTDGGLDYWLVKNSWDTVWGDEGYIKMSRNKDNQCGVATQASYPLV</sequence>
<evidence type="ECO:0000256" key="4">
    <source>
        <dbReference type="ARBA" id="ARBA00022807"/>
    </source>
</evidence>
<dbReference type="CDD" id="cd02248">
    <property type="entry name" value="Peptidase_C1A"/>
    <property type="match status" value="1"/>
</dbReference>
<evidence type="ECO:0000256" key="1">
    <source>
        <dbReference type="ARBA" id="ARBA00008455"/>
    </source>
</evidence>
<feature type="chain" id="PRO_5018765960" evidence="7">
    <location>
        <begin position="18"/>
        <end position="347"/>
    </location>
</feature>
<dbReference type="InterPro" id="IPR039417">
    <property type="entry name" value="Peptidase_C1A_papain-like"/>
</dbReference>
<dbReference type="EMBL" id="KC874991">
    <property type="protein sequence ID" value="AGL33706.1"/>
    <property type="molecule type" value="mRNA"/>
</dbReference>
<keyword evidence="4" id="KW-0788">Thiol protease</keyword>
<evidence type="ECO:0000313" key="10">
    <source>
        <dbReference type="EMBL" id="AGL33706.1"/>
    </source>
</evidence>
<dbReference type="InterPro" id="IPR000668">
    <property type="entry name" value="Peptidase_C1A_C"/>
</dbReference>
<dbReference type="Pfam" id="PF00112">
    <property type="entry name" value="Peptidase_C1"/>
    <property type="match status" value="1"/>
</dbReference>
<dbReference type="Pfam" id="PF08246">
    <property type="entry name" value="Inhibitor_I29"/>
    <property type="match status" value="1"/>
</dbReference>
<evidence type="ECO:0000259" key="9">
    <source>
        <dbReference type="SMART" id="SM00848"/>
    </source>
</evidence>
<dbReference type="PRINTS" id="PR00705">
    <property type="entry name" value="PAPAIN"/>
</dbReference>
<dbReference type="InterPro" id="IPR013128">
    <property type="entry name" value="Peptidase_C1A"/>
</dbReference>
<keyword evidence="3" id="KW-0378">Hydrolase</keyword>
<dbReference type="SUPFAM" id="SSF54001">
    <property type="entry name" value="Cysteine proteinases"/>
    <property type="match status" value="1"/>
</dbReference>
<dbReference type="InterPro" id="IPR025660">
    <property type="entry name" value="Pept_his_AS"/>
</dbReference>
<keyword evidence="6" id="KW-1015">Disulfide bond</keyword>
<comment type="similarity">
    <text evidence="1">Belongs to the peptidase C1 family.</text>
</comment>
<dbReference type="InterPro" id="IPR013201">
    <property type="entry name" value="Prot_inhib_I29"/>
</dbReference>
<feature type="domain" description="Cathepsin propeptide inhibitor" evidence="9">
    <location>
        <begin position="43"/>
        <end position="103"/>
    </location>
</feature>
<keyword evidence="7" id="KW-0732">Signal</keyword>
<proteinExistence type="evidence at transcript level"/>
<dbReference type="SMART" id="SM00848">
    <property type="entry name" value="Inhibitor_I29"/>
    <property type="match status" value="1"/>
</dbReference>
<evidence type="ECO:0000256" key="7">
    <source>
        <dbReference type="SAM" id="SignalP"/>
    </source>
</evidence>
<evidence type="ECO:0000256" key="6">
    <source>
        <dbReference type="ARBA" id="ARBA00023157"/>
    </source>
</evidence>
<dbReference type="GO" id="GO:0008234">
    <property type="term" value="F:cysteine-type peptidase activity"/>
    <property type="evidence" value="ECO:0007669"/>
    <property type="project" value="UniProtKB-KW"/>
</dbReference>
<dbReference type="PROSITE" id="PS00139">
    <property type="entry name" value="THIOL_PROTEASE_CYS"/>
    <property type="match status" value="1"/>
</dbReference>
<protein>
    <submittedName>
        <fullName evidence="10">Cathepsin L3</fullName>
    </submittedName>
</protein>
<keyword evidence="2" id="KW-0645">Protease</keyword>
<reference evidence="10" key="1">
    <citation type="journal article" date="2013" name="Fish Shellfish Immunol.">
        <title>Molecular characterization and expression analysis of four cathepsin L genes in the razor clam, Sinonovacula constricta.</title>
        <authorList>
            <person name="Niu D."/>
            <person name="Jin K."/>
            <person name="Wang L."/>
            <person name="Feng B."/>
            <person name="Li J."/>
        </authorList>
    </citation>
    <scope>NUCLEOTIDE SEQUENCE</scope>
</reference>
<name>R4MRL6_SINCO</name>
<accession>R4MRL6</accession>
<feature type="signal peptide" evidence="7">
    <location>
        <begin position="1"/>
        <end position="17"/>
    </location>
</feature>
<evidence type="ECO:0000256" key="3">
    <source>
        <dbReference type="ARBA" id="ARBA00022801"/>
    </source>
</evidence>
<evidence type="ECO:0000256" key="2">
    <source>
        <dbReference type="ARBA" id="ARBA00022670"/>
    </source>
</evidence>
<feature type="domain" description="Peptidase C1A papain C-terminal" evidence="8">
    <location>
        <begin position="130"/>
        <end position="346"/>
    </location>
</feature>
<evidence type="ECO:0000256" key="5">
    <source>
        <dbReference type="ARBA" id="ARBA00023145"/>
    </source>
</evidence>
<dbReference type="PROSITE" id="PS00640">
    <property type="entry name" value="THIOL_PROTEASE_ASN"/>
    <property type="match status" value="1"/>
</dbReference>
<dbReference type="InterPro" id="IPR038765">
    <property type="entry name" value="Papain-like_cys_pep_sf"/>
</dbReference>
<dbReference type="SMART" id="SM00645">
    <property type="entry name" value="Pept_C1"/>
    <property type="match status" value="1"/>
</dbReference>